<evidence type="ECO:0000256" key="18">
    <source>
        <dbReference type="ARBA" id="ARBA00022843"/>
    </source>
</evidence>
<dbReference type="SMART" id="SM00175">
    <property type="entry name" value="RAB"/>
    <property type="match status" value="1"/>
</dbReference>
<dbReference type="GO" id="GO:0006355">
    <property type="term" value="P:regulation of DNA-templated transcription"/>
    <property type="evidence" value="ECO:0007669"/>
    <property type="project" value="TreeGrafter"/>
</dbReference>
<dbReference type="CDD" id="cd04717">
    <property type="entry name" value="BAH_polybromo"/>
    <property type="match status" value="1"/>
</dbReference>
<feature type="compositionally biased region" description="Basic and acidic residues" evidence="35">
    <location>
        <begin position="1722"/>
        <end position="1731"/>
    </location>
</feature>
<dbReference type="Pfam" id="PF00439">
    <property type="entry name" value="Bromodomain"/>
    <property type="match status" value="1"/>
</dbReference>
<evidence type="ECO:0000256" key="19">
    <source>
        <dbReference type="ARBA" id="ARBA00022853"/>
    </source>
</evidence>
<keyword evidence="24" id="KW-0010">Activator</keyword>
<feature type="compositionally biased region" description="Basic residues" evidence="35">
    <location>
        <begin position="1264"/>
        <end position="1275"/>
    </location>
</feature>
<evidence type="ECO:0000256" key="4">
    <source>
        <dbReference type="ARBA" id="ARBA00012178"/>
    </source>
</evidence>
<evidence type="ECO:0000256" key="31">
    <source>
        <dbReference type="ARBA" id="ARBA00070988"/>
    </source>
</evidence>
<dbReference type="InterPro" id="IPR046341">
    <property type="entry name" value="SET_dom_sf"/>
</dbReference>
<feature type="region of interest" description="Disordered" evidence="35">
    <location>
        <begin position="1722"/>
        <end position="1752"/>
    </location>
</feature>
<evidence type="ECO:0000256" key="1">
    <source>
        <dbReference type="ARBA" id="ARBA00004123"/>
    </source>
</evidence>
<dbReference type="FunFam" id="3.40.50.300:FF:001447">
    <property type="entry name" value="Ras-related protein Rab-1B"/>
    <property type="match status" value="1"/>
</dbReference>
<keyword evidence="11" id="KW-0808">Transferase</keyword>
<evidence type="ECO:0000256" key="5">
    <source>
        <dbReference type="ARBA" id="ARBA00022427"/>
    </source>
</evidence>
<dbReference type="SUPFAM" id="SSF57903">
    <property type="entry name" value="FYVE/PHD zinc finger"/>
    <property type="match status" value="1"/>
</dbReference>
<keyword evidence="17" id="KW-0862">Zinc</keyword>
<keyword evidence="12" id="KW-0949">S-adenosyl-L-methionine</keyword>
<evidence type="ECO:0000313" key="41">
    <source>
        <dbReference type="EMBL" id="KAH0515226.1"/>
    </source>
</evidence>
<dbReference type="GO" id="GO:0005654">
    <property type="term" value="C:nucleoplasm"/>
    <property type="evidence" value="ECO:0007669"/>
    <property type="project" value="TreeGrafter"/>
</dbReference>
<dbReference type="GO" id="GO:0003682">
    <property type="term" value="F:chromatin binding"/>
    <property type="evidence" value="ECO:0007669"/>
    <property type="project" value="InterPro"/>
</dbReference>
<evidence type="ECO:0000256" key="9">
    <source>
        <dbReference type="ARBA" id="ARBA00022553"/>
    </source>
</evidence>
<feature type="compositionally biased region" description="Low complexity" evidence="35">
    <location>
        <begin position="1160"/>
        <end position="1173"/>
    </location>
</feature>
<dbReference type="GO" id="GO:0042800">
    <property type="term" value="F:histone H3K4 methyltransferase activity"/>
    <property type="evidence" value="ECO:0007669"/>
    <property type="project" value="TreeGrafter"/>
</dbReference>
<keyword evidence="21" id="KW-0007">Acetylation</keyword>
<feature type="compositionally biased region" description="Polar residues" evidence="35">
    <location>
        <begin position="1657"/>
        <end position="1679"/>
    </location>
</feature>
<evidence type="ECO:0000256" key="16">
    <source>
        <dbReference type="ARBA" id="ARBA00022771"/>
    </source>
</evidence>
<dbReference type="InterPro" id="IPR001214">
    <property type="entry name" value="SET_dom"/>
</dbReference>
<dbReference type="InterPro" id="IPR019786">
    <property type="entry name" value="Zinc_finger_PHD-type_CS"/>
</dbReference>
<dbReference type="SMART" id="SM00384">
    <property type="entry name" value="AT_hook"/>
    <property type="match status" value="4"/>
</dbReference>
<dbReference type="SUPFAM" id="SSF47370">
    <property type="entry name" value="Bromodomain"/>
    <property type="match status" value="1"/>
</dbReference>
<feature type="region of interest" description="Disordered" evidence="35">
    <location>
        <begin position="1622"/>
        <end position="1703"/>
    </location>
</feature>
<feature type="domain" description="SET" evidence="37">
    <location>
        <begin position="2205"/>
        <end position="2321"/>
    </location>
</feature>
<dbReference type="GO" id="GO:0140948">
    <property type="term" value="F:histone H3K9 monomethyltransferase activity"/>
    <property type="evidence" value="ECO:0007669"/>
    <property type="project" value="UniProtKB-EC"/>
</dbReference>
<evidence type="ECO:0000256" key="3">
    <source>
        <dbReference type="ARBA" id="ARBA00004435"/>
    </source>
</evidence>
<evidence type="ECO:0000256" key="26">
    <source>
        <dbReference type="ARBA" id="ARBA00023242"/>
    </source>
</evidence>
<feature type="compositionally biased region" description="Polar residues" evidence="35">
    <location>
        <begin position="1184"/>
        <end position="1209"/>
    </location>
</feature>
<feature type="compositionally biased region" description="Basic and acidic residues" evidence="35">
    <location>
        <begin position="33"/>
        <end position="65"/>
    </location>
</feature>
<keyword evidence="19" id="KW-0156">Chromatin regulator</keyword>
<feature type="domain" description="Bromo" evidence="36">
    <location>
        <begin position="2459"/>
        <end position="2529"/>
    </location>
</feature>
<protein>
    <recommendedName>
        <fullName evidence="31">Histone-lysine N-methyltransferase ASH1L</fullName>
        <ecNumber evidence="4">2.1.1.359</ecNumber>
        <ecNumber evidence="30">2.1.1.367</ecNumber>
    </recommendedName>
    <alternativeName>
        <fullName evidence="32">ASH1-like protein</fullName>
    </alternativeName>
    <alternativeName>
        <fullName evidence="33">Absent small and homeotic disks protein 1 homolog</fullName>
    </alternativeName>
</protein>
<dbReference type="SMART" id="SM00249">
    <property type="entry name" value="PHD"/>
    <property type="match status" value="1"/>
</dbReference>
<evidence type="ECO:0000256" key="13">
    <source>
        <dbReference type="ARBA" id="ARBA00022723"/>
    </source>
</evidence>
<dbReference type="GO" id="GO:0032259">
    <property type="term" value="P:methylation"/>
    <property type="evidence" value="ECO:0007669"/>
    <property type="project" value="UniProtKB-KW"/>
</dbReference>
<feature type="region of interest" description="Disordered" evidence="35">
    <location>
        <begin position="510"/>
        <end position="582"/>
    </location>
</feature>
<dbReference type="InterPro" id="IPR003616">
    <property type="entry name" value="Post-SET_dom"/>
</dbReference>
<evidence type="ECO:0000259" key="38">
    <source>
        <dbReference type="PROSITE" id="PS50868"/>
    </source>
</evidence>
<feature type="region of interest" description="Disordered" evidence="35">
    <location>
        <begin position="877"/>
        <end position="950"/>
    </location>
</feature>
<feature type="compositionally biased region" description="Polar residues" evidence="35">
    <location>
        <begin position="553"/>
        <end position="582"/>
    </location>
</feature>
<dbReference type="InterPro" id="IPR001965">
    <property type="entry name" value="Znf_PHD"/>
</dbReference>
<evidence type="ECO:0000256" key="10">
    <source>
        <dbReference type="ARBA" id="ARBA00022603"/>
    </source>
</evidence>
<dbReference type="EMBL" id="JAATJU010020959">
    <property type="protein sequence ID" value="KAH0515226.1"/>
    <property type="molecule type" value="Genomic_DNA"/>
</dbReference>
<keyword evidence="15" id="KW-0547">Nucleotide-binding</keyword>
<feature type="compositionally biased region" description="Polar residues" evidence="35">
    <location>
        <begin position="21"/>
        <end position="31"/>
    </location>
</feature>
<dbReference type="InterPro" id="IPR043151">
    <property type="entry name" value="BAH_sf"/>
</dbReference>
<evidence type="ECO:0000256" key="30">
    <source>
        <dbReference type="ARBA" id="ARBA00066816"/>
    </source>
</evidence>
<keyword evidence="26" id="KW-0539">Nucleus</keyword>
<evidence type="ECO:0000256" key="24">
    <source>
        <dbReference type="ARBA" id="ARBA00023159"/>
    </source>
</evidence>
<comment type="function">
    <text evidence="29">Histone methyltransferase specifically trimethylating 'Lys-36' of histone H3 forming H3K36me3. Also monomethylates 'Lys-9' of histone H3 (H3K9me1) in vitro. The physiological significance of the H3K9me1 activity is unclear.</text>
</comment>
<evidence type="ECO:0000259" key="39">
    <source>
        <dbReference type="PROSITE" id="PS51038"/>
    </source>
</evidence>
<feature type="compositionally biased region" description="Basic and acidic residues" evidence="35">
    <location>
        <begin position="918"/>
        <end position="930"/>
    </location>
</feature>
<feature type="compositionally biased region" description="Polar residues" evidence="35">
    <location>
        <begin position="1579"/>
        <end position="1595"/>
    </location>
</feature>
<dbReference type="InterPro" id="IPR017956">
    <property type="entry name" value="AT_hook_DNA-bd_motif"/>
</dbReference>
<dbReference type="InterPro" id="IPR006560">
    <property type="entry name" value="AWS_dom"/>
</dbReference>
<dbReference type="CDD" id="cd05525">
    <property type="entry name" value="Bromo_ASH1"/>
    <property type="match status" value="1"/>
</dbReference>
<dbReference type="GO" id="GO:0003677">
    <property type="term" value="F:DNA binding"/>
    <property type="evidence" value="ECO:0007669"/>
    <property type="project" value="InterPro"/>
</dbReference>
<evidence type="ECO:0000256" key="32">
    <source>
        <dbReference type="ARBA" id="ARBA00077263"/>
    </source>
</evidence>
<gene>
    <name evidence="41" type="ORF">LTLLF_131610</name>
</gene>
<dbReference type="PROSITE" id="PS51038">
    <property type="entry name" value="BAH"/>
    <property type="match status" value="1"/>
</dbReference>
<feature type="region of interest" description="Disordered" evidence="35">
    <location>
        <begin position="1579"/>
        <end position="1598"/>
    </location>
</feature>
<dbReference type="Pfam" id="PF00856">
    <property type="entry name" value="SET"/>
    <property type="match status" value="1"/>
</dbReference>
<evidence type="ECO:0000256" key="7">
    <source>
        <dbReference type="ARBA" id="ARBA00022481"/>
    </source>
</evidence>
<dbReference type="Pfam" id="PF01426">
    <property type="entry name" value="BAH"/>
    <property type="match status" value="1"/>
</dbReference>
<feature type="compositionally biased region" description="Low complexity" evidence="35">
    <location>
        <begin position="1094"/>
        <end position="1121"/>
    </location>
</feature>
<keyword evidence="8" id="KW-1017">Isopeptide bond</keyword>
<dbReference type="SUPFAM" id="SSF52540">
    <property type="entry name" value="P-loop containing nucleoside triphosphate hydrolases"/>
    <property type="match status" value="1"/>
</dbReference>
<keyword evidence="7" id="KW-0488">Methylation</keyword>
<dbReference type="PROSITE" id="PS51215">
    <property type="entry name" value="AWS"/>
    <property type="match status" value="1"/>
</dbReference>
<feature type="region of interest" description="Disordered" evidence="35">
    <location>
        <begin position="1"/>
        <end position="78"/>
    </location>
</feature>
<evidence type="ECO:0000256" key="12">
    <source>
        <dbReference type="ARBA" id="ARBA00022691"/>
    </source>
</evidence>
<evidence type="ECO:0000256" key="15">
    <source>
        <dbReference type="ARBA" id="ARBA00022741"/>
    </source>
</evidence>
<keyword evidence="23 34" id="KW-0103">Bromodomain</keyword>
<comment type="catalytic activity">
    <reaction evidence="27">
        <text>L-lysyl(36)-[histone H3] + 3 S-adenosyl-L-methionine = N(6),N(6),N(6)-trimethyl-L-lysyl(36)-[histone H3] + 3 S-adenosyl-L-homocysteine + 3 H(+)</text>
        <dbReference type="Rhea" id="RHEA:60324"/>
        <dbReference type="Rhea" id="RHEA-COMP:9785"/>
        <dbReference type="Rhea" id="RHEA-COMP:15536"/>
        <dbReference type="ChEBI" id="CHEBI:15378"/>
        <dbReference type="ChEBI" id="CHEBI:29969"/>
        <dbReference type="ChEBI" id="CHEBI:57856"/>
        <dbReference type="ChEBI" id="CHEBI:59789"/>
        <dbReference type="ChEBI" id="CHEBI:61961"/>
        <dbReference type="EC" id="2.1.1.359"/>
    </reaction>
</comment>
<dbReference type="InterPro" id="IPR001487">
    <property type="entry name" value="Bromodomain"/>
</dbReference>
<dbReference type="PROSITE" id="PS50280">
    <property type="entry name" value="SET"/>
    <property type="match status" value="1"/>
</dbReference>
<feature type="compositionally biased region" description="Polar residues" evidence="35">
    <location>
        <begin position="2351"/>
        <end position="2364"/>
    </location>
</feature>
<dbReference type="InterPro" id="IPR043319">
    <property type="entry name" value="PHD_ASH1L"/>
</dbReference>
<evidence type="ECO:0000256" key="6">
    <source>
        <dbReference type="ARBA" id="ARBA00022454"/>
    </source>
</evidence>
<dbReference type="GO" id="GO:0003924">
    <property type="term" value="F:GTPase activity"/>
    <property type="evidence" value="ECO:0007669"/>
    <property type="project" value="InterPro"/>
</dbReference>
<evidence type="ECO:0000256" key="23">
    <source>
        <dbReference type="ARBA" id="ARBA00023117"/>
    </source>
</evidence>
<dbReference type="GO" id="GO:0140955">
    <property type="term" value="F:histone H3K36 trimethyltransferase activity"/>
    <property type="evidence" value="ECO:0007669"/>
    <property type="project" value="UniProtKB-EC"/>
</dbReference>
<feature type="region of interest" description="Disordered" evidence="35">
    <location>
        <begin position="2821"/>
        <end position="2851"/>
    </location>
</feature>
<evidence type="ECO:0000256" key="25">
    <source>
        <dbReference type="ARBA" id="ARBA00023163"/>
    </source>
</evidence>
<dbReference type="FunFam" id="1.20.920.10:FF:000025">
    <property type="entry name" value="Histone-lysine N-methyltransferase"/>
    <property type="match status" value="1"/>
</dbReference>
<dbReference type="Gene3D" id="3.40.50.300">
    <property type="entry name" value="P-loop containing nucleotide triphosphate hydrolases"/>
    <property type="match status" value="1"/>
</dbReference>
<dbReference type="PRINTS" id="PR00449">
    <property type="entry name" value="RASTRNSFRMNG"/>
</dbReference>
<dbReference type="GO" id="GO:0008270">
    <property type="term" value="F:zinc ion binding"/>
    <property type="evidence" value="ECO:0007669"/>
    <property type="project" value="UniProtKB-KW"/>
</dbReference>
<evidence type="ECO:0000256" key="29">
    <source>
        <dbReference type="ARBA" id="ARBA00057835"/>
    </source>
</evidence>
<feature type="compositionally biased region" description="Basic and acidic residues" evidence="35">
    <location>
        <begin position="511"/>
        <end position="521"/>
    </location>
</feature>
<feature type="domain" description="AWS" evidence="40">
    <location>
        <begin position="2151"/>
        <end position="2202"/>
    </location>
</feature>
<feature type="compositionally biased region" description="Basic and acidic residues" evidence="35">
    <location>
        <begin position="127"/>
        <end position="137"/>
    </location>
</feature>
<dbReference type="SMART" id="SM00297">
    <property type="entry name" value="BROMO"/>
    <property type="match status" value="1"/>
</dbReference>
<comment type="subcellular location">
    <subcellularLocation>
        <location evidence="3">Cell junction</location>
        <location evidence="3">Tight junction</location>
    </subcellularLocation>
    <subcellularLocation>
        <location evidence="2">Chromosome</location>
    </subcellularLocation>
    <subcellularLocation>
        <location evidence="1">Nucleus</location>
    </subcellularLocation>
</comment>
<feature type="region of interest" description="Disordered" evidence="35">
    <location>
        <begin position="1094"/>
        <end position="1217"/>
    </location>
</feature>
<feature type="domain" description="Post-SET" evidence="38">
    <location>
        <begin position="2329"/>
        <end position="2345"/>
    </location>
</feature>
<dbReference type="InterPro" id="IPR027417">
    <property type="entry name" value="P-loop_NTPase"/>
</dbReference>
<dbReference type="Gene3D" id="3.30.40.10">
    <property type="entry name" value="Zinc/RING finger domain, C3HC4 (zinc finger)"/>
    <property type="match status" value="1"/>
</dbReference>
<dbReference type="InterPro" id="IPR036427">
    <property type="entry name" value="Bromodomain-like_sf"/>
</dbReference>
<dbReference type="InterPro" id="IPR001025">
    <property type="entry name" value="BAH_dom"/>
</dbReference>
<keyword evidence="16" id="KW-0863">Zinc-finger</keyword>
<feature type="compositionally biased region" description="Acidic residues" evidence="35">
    <location>
        <begin position="934"/>
        <end position="947"/>
    </location>
</feature>
<dbReference type="GO" id="GO:0005923">
    <property type="term" value="C:bicellular tight junction"/>
    <property type="evidence" value="ECO:0007669"/>
    <property type="project" value="UniProtKB-SubCell"/>
</dbReference>
<dbReference type="Pfam" id="PF17907">
    <property type="entry name" value="AWS"/>
    <property type="match status" value="1"/>
</dbReference>
<evidence type="ECO:0000256" key="35">
    <source>
        <dbReference type="SAM" id="MobiDB-lite"/>
    </source>
</evidence>
<dbReference type="CDD" id="cd15548">
    <property type="entry name" value="PHD_ASH1L"/>
    <property type="match status" value="1"/>
</dbReference>
<evidence type="ECO:0000259" key="37">
    <source>
        <dbReference type="PROSITE" id="PS50280"/>
    </source>
</evidence>
<dbReference type="Proteomes" id="UP000710432">
    <property type="component" value="Unassembled WGS sequence"/>
</dbReference>
<evidence type="ECO:0000256" key="28">
    <source>
        <dbReference type="ARBA" id="ARBA00051161"/>
    </source>
</evidence>
<feature type="region of interest" description="Disordered" evidence="35">
    <location>
        <begin position="1252"/>
        <end position="1279"/>
    </location>
</feature>
<keyword evidence="25" id="KW-0804">Transcription</keyword>
<accession>A0A8J6KYR0</accession>
<feature type="region of interest" description="Disordered" evidence="35">
    <location>
        <begin position="2866"/>
        <end position="2914"/>
    </location>
</feature>
<keyword evidence="14" id="KW-0677">Repeat</keyword>
<feature type="region of interest" description="Disordered" evidence="35">
    <location>
        <begin position="823"/>
        <end position="843"/>
    </location>
</feature>
<evidence type="ECO:0000256" key="2">
    <source>
        <dbReference type="ARBA" id="ARBA00004286"/>
    </source>
</evidence>
<dbReference type="Pfam" id="PF20826">
    <property type="entry name" value="PHD_5"/>
    <property type="match status" value="1"/>
</dbReference>
<feature type="compositionally biased region" description="Basic and acidic residues" evidence="35">
    <location>
        <begin position="2882"/>
        <end position="2897"/>
    </location>
</feature>
<keyword evidence="6" id="KW-0158">Chromosome</keyword>
<dbReference type="SMART" id="SM00570">
    <property type="entry name" value="AWS"/>
    <property type="match status" value="1"/>
</dbReference>
<evidence type="ECO:0000256" key="22">
    <source>
        <dbReference type="ARBA" id="ARBA00023015"/>
    </source>
</evidence>
<dbReference type="PROSITE" id="PS50014">
    <property type="entry name" value="BROMODOMAIN_2"/>
    <property type="match status" value="1"/>
</dbReference>
<dbReference type="FunFam" id="2.170.270.10:FF:000011">
    <property type="entry name" value="Histone-lysine N-methyltransferase"/>
    <property type="match status" value="1"/>
</dbReference>
<dbReference type="GO" id="GO:0005525">
    <property type="term" value="F:GTP binding"/>
    <property type="evidence" value="ECO:0007669"/>
    <property type="project" value="InterPro"/>
</dbReference>
<keyword evidence="5" id="KW-0796">Tight junction</keyword>
<dbReference type="EC" id="2.1.1.359" evidence="4"/>
<dbReference type="Pfam" id="PF00071">
    <property type="entry name" value="Ras"/>
    <property type="match status" value="1"/>
</dbReference>
<dbReference type="PROSITE" id="PS01359">
    <property type="entry name" value="ZF_PHD_1"/>
    <property type="match status" value="1"/>
</dbReference>
<dbReference type="FunFam" id="3.30.40.10:FF:000113">
    <property type="entry name" value="Histone-lysine N-methyltransferase"/>
    <property type="match status" value="1"/>
</dbReference>
<keyword evidence="18" id="KW-0832">Ubl conjugation</keyword>
<comment type="catalytic activity">
    <reaction evidence="28">
        <text>L-lysyl(9)-[histone H3] + S-adenosyl-L-methionine = N(6)-methyl-L-lysyl(9)-[histone H3] + S-adenosyl-L-homocysteine + H(+)</text>
        <dbReference type="Rhea" id="RHEA:60280"/>
        <dbReference type="Rhea" id="RHEA-COMP:15542"/>
        <dbReference type="Rhea" id="RHEA-COMP:15546"/>
        <dbReference type="ChEBI" id="CHEBI:15378"/>
        <dbReference type="ChEBI" id="CHEBI:29969"/>
        <dbReference type="ChEBI" id="CHEBI:57856"/>
        <dbReference type="ChEBI" id="CHEBI:59789"/>
        <dbReference type="ChEBI" id="CHEBI:61929"/>
        <dbReference type="EC" id="2.1.1.367"/>
    </reaction>
</comment>
<feature type="region of interest" description="Disordered" evidence="35">
    <location>
        <begin position="118"/>
        <end position="137"/>
    </location>
</feature>
<feature type="region of interest" description="Disordered" evidence="35">
    <location>
        <begin position="2351"/>
        <end position="2395"/>
    </location>
</feature>
<evidence type="ECO:0000256" key="11">
    <source>
        <dbReference type="ARBA" id="ARBA00022679"/>
    </source>
</evidence>
<evidence type="ECO:0000259" key="36">
    <source>
        <dbReference type="PROSITE" id="PS50014"/>
    </source>
</evidence>
<dbReference type="PANTHER" id="PTHR46147:SF1">
    <property type="entry name" value="HISTONE-LYSINE N-METHYLTRANSFERASE ASH1L"/>
    <property type="match status" value="1"/>
</dbReference>
<feature type="domain" description="BAH" evidence="39">
    <location>
        <begin position="2657"/>
        <end position="2794"/>
    </location>
</feature>
<evidence type="ECO:0000256" key="8">
    <source>
        <dbReference type="ARBA" id="ARBA00022499"/>
    </source>
</evidence>
<dbReference type="InterPro" id="IPR043320">
    <property type="entry name" value="Bromo_ASH1L"/>
</dbReference>
<feature type="compositionally biased region" description="Basic residues" evidence="35">
    <location>
        <begin position="2365"/>
        <end position="2387"/>
    </location>
</feature>
<keyword evidence="9" id="KW-0597">Phosphoprotein</keyword>
<dbReference type="SMART" id="SM00439">
    <property type="entry name" value="BAH"/>
    <property type="match status" value="1"/>
</dbReference>
<sequence length="2964" mass="332233">MDSRNTAMLGLGSDSEGFSRKSPSTINTGTLASKREVEIESNTKEEEDPRKRNRERNSEVGKDDGLTDAQQQFSVKETNFSEGNLKLKIGLQAKRTKKPPKNLENYVCRPAIKTTIKHSRRALKSGKMTDEKSDHCPSKWDPSKLYKKAGDASAMECQSEESVHLHSQGENNPLSKKLSPVHSQMVDYINSAPSLAGGRDPDVKDRALLNGGTSVTEKLAHLIATCPPSKSSKTKPKKLGTGTTVGLVSKDLIRKPGVGSIAGIIHKDLIKKPALSTAVGLVTKDSGKKPMFNAAVGLISKDSVKKLGTGTTTVFINKDLGKKPGTITTVGLLSKDAGKKLGIGIVPGLVNKESGKKLGLGTVVGLVNKELGKKLSSTVGLVAKDVTKKIVASSAMGLVNKDIGKKLVSCPLAGLGNKDALNLKTEALLPTQEQLKASCSANINNHESQELPESLKDSATIKTFEKNVLRHSKESMLEKFSVRKEITNLEKEMYNEGTCIQQDNFSSNERGAFETSKHEKQPPVYCTSPDFQMGGASDASTAKSPFGAVGESNLPSPTPTVSINPLTRSPPETSSQLAPNPLHLNSTAEQMDEISESIGKNQFTAESSHLNVGHRPLSHSISIECKGIDKEISESKNTHLDIPRISSSLGKKPNLASDSGIHTITPSVVNFTSLFSNKPFLKLGAVAASDKHCQVAESLSTSFQSKPLKKRKGRKPRWTKVVARSTCRSPKGLDLERSELFKNVSCSSLSNSSEPAKFMKNIGASSFVDHDFLKSRLPKLSKSTAPSLALLTDSEKPSHKSFIAHKLSSSMCVTSDLLSDIYKPKRGRPKSKEMPQLEGPPKRTLKIPASKVFSLQSKEEQEPPILQPEIEIPSFKQSLSVSPFPKKRGRPKRQMRSPVKMKPPVLSVAPFVATESPSKLESESENHRSSSDFFESEDQLQDTDDLDDSHRQSVCSMSDLEMEPEKKISKRNNGQLMKTIIRKINKMKTLKRKKLLNQILSSSVESSNKGKVQSKLHNTVSSLAATFGSKLGQQINVSKKGTIYIGKRRGRKPKTVLNGLLSGSPASLAVLEQTAQQAAGSALGQILPPLLPSPASSSEILPSPVCSQSSGTSGGQSPVSSDAGFVEPSSVPYLHVHSRQGSRIQTLAMKKASKGRRRLSPPTLLPNSPSHLSELTSLKEATPSPVSESHSDETIPSDSGIGTDNNSTSDRAEKFCGQKKRRHSFEHISLIPPETSTVLNSLKEKHKHKCKRRGHDYLSYDKMKRQKRKRKKKYPQLRGRQDPDFIAELEELISRLSEIRITHRSHHFIPRDLLPTIFRINFNSFYTHPSFPLDPLHYIRKPDLKKKRGRPPKMREAVAEMPFMHSLSFPLSSTGFYPSYGMPYSPSPLTAAPIGLGYYGRYPPTLYPPPPSPSFSTPLPPPSYMHAGHLLLNPTKYHKKKHKLLRQEAFLTTSRTPLLSMSTYPSVPPEMAYGWMVEHKHRHRHKHREHRSEQPQVSMDSGSSRSVLESLKRYRFGKDTVGDRYKHKEKHRCHMSCPHLSPSKSLINREEQWVSREPSESSSLALGLQTPLQIDCSESSPSLSLGGFTPSSEPASSDEHMNLFTSAIGSCRVSNPNSNCRKKLTDSPGLFPVQDTALNRPLRKEALPSSERAIQTLAGSQSTSDKPSQRSSESTNCSPTRKRSLSESISSAVNGIPSRSPRLVASMDDSVDSLLQRIVQHDEQESMEKSTDPAVTTVSVPPSSSPGHSYSKERALGKSDLLMSAVPADSCNNNVPLLSEKLASRCSPHHIKRSVVEAMQRQARKMCNYDKILATKKNLDHVNKILKAKKLQRQARTGNNFVKRRPGRPRKCPLQAVVSMQAFQAAQLVNPELNEDEEVALHLSPDTVTDVIEAVVQSVNLNSEHKKGLKRKNWLLEEQTRKKQKTIPEEEEQENNKSFIETPAEIPIPLETPTKPSEPESTLQPVLALVPREKKAPRPPKKKYQRAGLYSDVYKTTDPKSRLIQLKKEKLEYTPGEHEYGLFPAPIHVEGESEKMAKTYDYLFKLLLITNSSGVSKTCLLFPFSEDAFNTTFISTIRIDFKMRTIELNGKEIKLQIWYTAGKYLRQKRIDFQLPYDILWQWKHNQFYMFKNFYLLSSQDVYVDVKPLSGYEATTCNCKKPDDATRKGCGDDCLNRMIFAECSPNTCPCGEQCCNQRIQRHEWVQCLERFRAEEKGWGIRTKEPLKAGQFIIEYLGEVVSEQEFRNRMIEQYHNHSDHYCLNLDSGMVIDSYRMGNEARFINHSCDPNCEMQKWSVNGVYRIGLYALKDVPAGTELTYDYNFHSFNVEKQQLCKCGFEKCRGIIGGKSQRVNGLTSHKSSQPVSTHKKYGRSKEKRKSKHKLKKRTRLSSNSEIHLPLPPSAKIKDVFMTQFSALQTARSVRTRRLAAAEENLEVARAARLAQIFKEICDGIISYKDSSQQALAAPLLNLPPKKKNADYYEKISDPLDLSTIEKQILIGYYKTVDAFDADMLKVFRNAEKYYGRKSPIGRDVCRLRKAYYSARHEASAQIDEIVGETASEADSSETSVSEKENGHEKDDDVIRCICGLYKDEGLMIQCDKCMVWQHCDCMGVNTDVEHYLCEQCDPRPVDREVPMIPRPHYAQPGCVYFICLLRDDLLLRQGDCVYLMRDSRRTPDGHPVRQSYRLLSHINRDKLDIFRIEKLWKNEKEERFAFGHHYFRPHETHHSPSRRFYHNELFRVPLYEIIPLEAVVGTCCVLDLYTYCKGRPKGVKEQDVYICDYRLDKSAHLFYKTHRNRYPVCTKPYAFDHFPKKLTPKRDFSPHYVPDNYKRNGGRSSWKSDRSKPPLKDLGQEDDALPLIEEVLASQEQAASETPSPEEPEQERVTNDVDNGKKAEENNQEPQLPSTPEERRHNQRERLNQILLNLLEKIPGKNAIDVTYLLEEGSGRRLRRRTLFIPENSFRK</sequence>
<keyword evidence="13" id="KW-0479">Metal-binding</keyword>
<proteinExistence type="predicted"/>
<dbReference type="InterPro" id="IPR001806">
    <property type="entry name" value="Small_GTPase"/>
</dbReference>
<dbReference type="FunFam" id="2.30.30.490:FF:000008">
    <property type="entry name" value="Histone-lysine N-methyltransferase"/>
    <property type="match status" value="1"/>
</dbReference>
<dbReference type="Gene3D" id="2.30.30.490">
    <property type="match status" value="1"/>
</dbReference>
<dbReference type="InterPro" id="IPR011011">
    <property type="entry name" value="Znf_FYVE_PHD"/>
</dbReference>
<evidence type="ECO:0000256" key="20">
    <source>
        <dbReference type="ARBA" id="ARBA00022949"/>
    </source>
</evidence>
<dbReference type="PROSITE" id="PS51419">
    <property type="entry name" value="RAB"/>
    <property type="match status" value="1"/>
</dbReference>
<reference evidence="41" key="1">
    <citation type="submission" date="2020-03" db="EMBL/GenBank/DDBJ databases">
        <title>Studies in the Genomics of Life Span.</title>
        <authorList>
            <person name="Glass D."/>
        </authorList>
    </citation>
    <scope>NUCLEOTIDE SEQUENCE</scope>
    <source>
        <strain evidence="41">LTLLF</strain>
        <tissue evidence="41">Muscle</tissue>
    </source>
</reference>
<evidence type="ECO:0000256" key="21">
    <source>
        <dbReference type="ARBA" id="ARBA00022990"/>
    </source>
</evidence>
<evidence type="ECO:0000313" key="42">
    <source>
        <dbReference type="Proteomes" id="UP000710432"/>
    </source>
</evidence>
<evidence type="ECO:0000256" key="33">
    <source>
        <dbReference type="ARBA" id="ARBA00078568"/>
    </source>
</evidence>
<keyword evidence="20" id="KW-0965">Cell junction</keyword>
<keyword evidence="22" id="KW-0805">Transcription regulation</keyword>
<comment type="caution">
    <text evidence="41">The sequence shown here is derived from an EMBL/GenBank/DDBJ whole genome shotgun (WGS) entry which is preliminary data.</text>
</comment>
<evidence type="ECO:0000256" key="27">
    <source>
        <dbReference type="ARBA" id="ARBA00047545"/>
    </source>
</evidence>
<dbReference type="InterPro" id="IPR013083">
    <property type="entry name" value="Znf_RING/FYVE/PHD"/>
</dbReference>
<dbReference type="GO" id="GO:0005694">
    <property type="term" value="C:chromosome"/>
    <property type="evidence" value="ECO:0007669"/>
    <property type="project" value="UniProtKB-SubCell"/>
</dbReference>
<dbReference type="Gene3D" id="2.170.270.10">
    <property type="entry name" value="SET domain"/>
    <property type="match status" value="1"/>
</dbReference>
<organism evidence="41 42">
    <name type="scientific">Microtus ochrogaster</name>
    <name type="common">Prairie vole</name>
    <dbReference type="NCBI Taxonomy" id="79684"/>
    <lineage>
        <taxon>Eukaryota</taxon>
        <taxon>Metazoa</taxon>
        <taxon>Chordata</taxon>
        <taxon>Craniata</taxon>
        <taxon>Vertebrata</taxon>
        <taxon>Euteleostomi</taxon>
        <taxon>Mammalia</taxon>
        <taxon>Eutheria</taxon>
        <taxon>Euarchontoglires</taxon>
        <taxon>Glires</taxon>
        <taxon>Rodentia</taxon>
        <taxon>Myomorpha</taxon>
        <taxon>Muroidea</taxon>
        <taxon>Cricetidae</taxon>
        <taxon>Arvicolinae</taxon>
        <taxon>Microtus</taxon>
    </lineage>
</organism>
<evidence type="ECO:0000256" key="17">
    <source>
        <dbReference type="ARBA" id="ARBA00022833"/>
    </source>
</evidence>
<evidence type="ECO:0000259" key="40">
    <source>
        <dbReference type="PROSITE" id="PS51215"/>
    </source>
</evidence>
<evidence type="ECO:0000256" key="34">
    <source>
        <dbReference type="PROSITE-ProRule" id="PRU00035"/>
    </source>
</evidence>
<dbReference type="Gene3D" id="1.20.920.10">
    <property type="entry name" value="Bromodomain-like"/>
    <property type="match status" value="1"/>
</dbReference>
<feature type="compositionally biased region" description="Basic residues" evidence="35">
    <location>
        <begin position="885"/>
        <end position="895"/>
    </location>
</feature>
<dbReference type="SUPFAM" id="SSF82199">
    <property type="entry name" value="SET domain"/>
    <property type="match status" value="1"/>
</dbReference>
<name>A0A8J6KYR0_MICOH</name>
<feature type="compositionally biased region" description="Low complexity" evidence="35">
    <location>
        <begin position="1732"/>
        <end position="1749"/>
    </location>
</feature>
<dbReference type="CDD" id="cd19174">
    <property type="entry name" value="SET_ASH1L"/>
    <property type="match status" value="1"/>
</dbReference>
<dbReference type="EC" id="2.1.1.367" evidence="30"/>
<evidence type="ECO:0000256" key="14">
    <source>
        <dbReference type="ARBA" id="ARBA00022737"/>
    </source>
</evidence>
<dbReference type="SMART" id="SM00317">
    <property type="entry name" value="SET"/>
    <property type="match status" value="1"/>
</dbReference>
<keyword evidence="10" id="KW-0489">Methyltransferase</keyword>
<feature type="compositionally biased region" description="Basic and acidic residues" evidence="35">
    <location>
        <begin position="2838"/>
        <end position="2851"/>
    </location>
</feature>
<dbReference type="PANTHER" id="PTHR46147">
    <property type="entry name" value="HISTONE-LYSINE N-METHYLTRANSFERASE ASH1"/>
    <property type="match status" value="1"/>
</dbReference>
<dbReference type="PROSITE" id="PS50868">
    <property type="entry name" value="POST_SET"/>
    <property type="match status" value="1"/>
</dbReference>
<feature type="compositionally biased region" description="Polar residues" evidence="35">
    <location>
        <begin position="68"/>
        <end position="78"/>
    </location>
</feature>